<dbReference type="EMBL" id="VSRR010004965">
    <property type="protein sequence ID" value="MPC41196.1"/>
    <property type="molecule type" value="Genomic_DNA"/>
</dbReference>
<proteinExistence type="predicted"/>
<evidence type="ECO:0000313" key="1">
    <source>
        <dbReference type="EMBL" id="MPC41196.1"/>
    </source>
</evidence>
<keyword evidence="2" id="KW-1185">Reference proteome</keyword>
<evidence type="ECO:0000313" key="2">
    <source>
        <dbReference type="Proteomes" id="UP000324222"/>
    </source>
</evidence>
<reference evidence="1 2" key="1">
    <citation type="submission" date="2019-05" db="EMBL/GenBank/DDBJ databases">
        <title>Another draft genome of Portunus trituberculatus and its Hox gene families provides insights of decapod evolution.</title>
        <authorList>
            <person name="Jeong J.-H."/>
            <person name="Song I."/>
            <person name="Kim S."/>
            <person name="Choi T."/>
            <person name="Kim D."/>
            <person name="Ryu S."/>
            <person name="Kim W."/>
        </authorList>
    </citation>
    <scope>NUCLEOTIDE SEQUENCE [LARGE SCALE GENOMIC DNA]</scope>
    <source>
        <tissue evidence="1">Muscle</tissue>
    </source>
</reference>
<accession>A0A5B7F794</accession>
<organism evidence="1 2">
    <name type="scientific">Portunus trituberculatus</name>
    <name type="common">Swimming crab</name>
    <name type="synonym">Neptunus trituberculatus</name>
    <dbReference type="NCBI Taxonomy" id="210409"/>
    <lineage>
        <taxon>Eukaryota</taxon>
        <taxon>Metazoa</taxon>
        <taxon>Ecdysozoa</taxon>
        <taxon>Arthropoda</taxon>
        <taxon>Crustacea</taxon>
        <taxon>Multicrustacea</taxon>
        <taxon>Malacostraca</taxon>
        <taxon>Eumalacostraca</taxon>
        <taxon>Eucarida</taxon>
        <taxon>Decapoda</taxon>
        <taxon>Pleocyemata</taxon>
        <taxon>Brachyura</taxon>
        <taxon>Eubrachyura</taxon>
        <taxon>Portunoidea</taxon>
        <taxon>Portunidae</taxon>
        <taxon>Portuninae</taxon>
        <taxon>Portunus</taxon>
    </lineage>
</organism>
<comment type="caution">
    <text evidence="1">The sequence shown here is derived from an EMBL/GenBank/DDBJ whole genome shotgun (WGS) entry which is preliminary data.</text>
</comment>
<dbReference type="AlphaFoldDB" id="A0A5B7F794"/>
<protein>
    <submittedName>
        <fullName evidence="1">Uncharacterized protein</fullName>
    </submittedName>
</protein>
<gene>
    <name evidence="1" type="ORF">E2C01_034783</name>
</gene>
<dbReference type="Proteomes" id="UP000324222">
    <property type="component" value="Unassembled WGS sequence"/>
</dbReference>
<sequence>MWSIGVDDVAVTRVGKVVNGNTSHRVRRVSRLRCKAACMLNRQQVPPMLQRRDSCLLLLLLLSAPTR</sequence>
<name>A0A5B7F794_PORTR</name>